<keyword evidence="2" id="KW-0012">Acyltransferase</keyword>
<evidence type="ECO:0000313" key="5">
    <source>
        <dbReference type="Proteomes" id="UP000317747"/>
    </source>
</evidence>
<dbReference type="AlphaFoldDB" id="A0A506PSN9"/>
<proteinExistence type="predicted"/>
<dbReference type="PANTHER" id="PTHR43072:SF23">
    <property type="entry name" value="UPF0039 PROTEIN C11D3.02C"/>
    <property type="match status" value="1"/>
</dbReference>
<dbReference type="Pfam" id="PF00583">
    <property type="entry name" value="Acetyltransf_1"/>
    <property type="match status" value="1"/>
</dbReference>
<dbReference type="SUPFAM" id="SSF55729">
    <property type="entry name" value="Acyl-CoA N-acyltransferases (Nat)"/>
    <property type="match status" value="1"/>
</dbReference>
<dbReference type="PROSITE" id="PS51186">
    <property type="entry name" value="GNAT"/>
    <property type="match status" value="1"/>
</dbReference>
<dbReference type="Proteomes" id="UP000317747">
    <property type="component" value="Unassembled WGS sequence"/>
</dbReference>
<dbReference type="Gene3D" id="3.40.630.30">
    <property type="match status" value="1"/>
</dbReference>
<dbReference type="PANTHER" id="PTHR43072">
    <property type="entry name" value="N-ACETYLTRANSFERASE"/>
    <property type="match status" value="1"/>
</dbReference>
<dbReference type="OrthoDB" id="336415at2"/>
<evidence type="ECO:0000259" key="3">
    <source>
        <dbReference type="PROSITE" id="PS51186"/>
    </source>
</evidence>
<evidence type="ECO:0000256" key="1">
    <source>
        <dbReference type="ARBA" id="ARBA00022679"/>
    </source>
</evidence>
<dbReference type="RefSeq" id="WP_128086104.1">
    <property type="nucleotide sequence ID" value="NZ_CP071405.1"/>
</dbReference>
<gene>
    <name evidence="4" type="ORF">FJW01_21335</name>
</gene>
<dbReference type="InterPro" id="IPR000182">
    <property type="entry name" value="GNAT_dom"/>
</dbReference>
<organism evidence="4 5">
    <name type="scientific">Pantoea deleyi</name>
    <dbReference type="NCBI Taxonomy" id="470932"/>
    <lineage>
        <taxon>Bacteria</taxon>
        <taxon>Pseudomonadati</taxon>
        <taxon>Pseudomonadota</taxon>
        <taxon>Gammaproteobacteria</taxon>
        <taxon>Enterobacterales</taxon>
        <taxon>Erwiniaceae</taxon>
        <taxon>Pantoea</taxon>
    </lineage>
</organism>
<comment type="caution">
    <text evidence="4">The sequence shown here is derived from an EMBL/GenBank/DDBJ whole genome shotgun (WGS) entry which is preliminary data.</text>
</comment>
<accession>A0A506PSN9</accession>
<feature type="domain" description="N-acetyltransferase" evidence="3">
    <location>
        <begin position="4"/>
        <end position="160"/>
    </location>
</feature>
<reference evidence="4 5" key="1">
    <citation type="submission" date="2019-06" db="EMBL/GenBank/DDBJ databases">
        <title>Taxogenomics and systematics of the genus Pantoea.</title>
        <authorList>
            <person name="Tambong J.T."/>
        </authorList>
    </citation>
    <scope>NUCLEOTIDE SEQUENCE [LARGE SCALE GENOMIC DNA]</scope>
    <source>
        <strain evidence="4 5">LMG 24200</strain>
    </source>
</reference>
<dbReference type="CDD" id="cd04301">
    <property type="entry name" value="NAT_SF"/>
    <property type="match status" value="1"/>
</dbReference>
<sequence length="164" mass="18421">MMEITVRHVMPDDAAALHRIYSQPDTQAGTLHLPYSSLQMWQSRLATPQPNAHLLVACIGEEVVGQCALQVEEGARRRHVASLGIGVDARYRQRGVGTTLMREMVALCDNWLQVRRMELTVFVDNGPAIALYQRFGFEIEGTARGFAMRHGELIDAHYMARMKA</sequence>
<keyword evidence="1 4" id="KW-0808">Transferase</keyword>
<evidence type="ECO:0000313" key="4">
    <source>
        <dbReference type="EMBL" id="TPV36498.1"/>
    </source>
</evidence>
<keyword evidence="5" id="KW-1185">Reference proteome</keyword>
<dbReference type="GO" id="GO:0016747">
    <property type="term" value="F:acyltransferase activity, transferring groups other than amino-acyl groups"/>
    <property type="evidence" value="ECO:0007669"/>
    <property type="project" value="InterPro"/>
</dbReference>
<evidence type="ECO:0000256" key="2">
    <source>
        <dbReference type="ARBA" id="ARBA00023315"/>
    </source>
</evidence>
<dbReference type="InterPro" id="IPR016181">
    <property type="entry name" value="Acyl_CoA_acyltransferase"/>
</dbReference>
<protein>
    <submittedName>
        <fullName evidence="4">GNAT family N-acetyltransferase</fullName>
    </submittedName>
</protein>
<dbReference type="EMBL" id="VHJA01000085">
    <property type="protein sequence ID" value="TPV36498.1"/>
    <property type="molecule type" value="Genomic_DNA"/>
</dbReference>
<name>A0A506PSN9_9GAMM</name>